<evidence type="ECO:0000313" key="1">
    <source>
        <dbReference type="EMBL" id="MBE7326101.1"/>
    </source>
</evidence>
<dbReference type="EMBL" id="JADCSA010000355">
    <property type="protein sequence ID" value="MBE7326101.1"/>
    <property type="molecule type" value="Genomic_DNA"/>
</dbReference>
<reference evidence="1 2" key="1">
    <citation type="submission" date="2020-10" db="EMBL/GenBank/DDBJ databases">
        <title>Nocardioides sp. isolated from sludge.</title>
        <authorList>
            <person name="Zhang X."/>
        </authorList>
    </citation>
    <scope>NUCLEOTIDE SEQUENCE [LARGE SCALE GENOMIC DNA]</scope>
    <source>
        <strain evidence="1 2">Y6</strain>
    </source>
</reference>
<evidence type="ECO:0000313" key="2">
    <source>
        <dbReference type="Proteomes" id="UP000756387"/>
    </source>
</evidence>
<dbReference type="Gene3D" id="1.10.238.10">
    <property type="entry name" value="EF-hand"/>
    <property type="match status" value="1"/>
</dbReference>
<sequence>MVKPKDPFKITLQDLVNSCQGDTVSSILIDLNGFWTYENREVLVTNDSDS</sequence>
<accession>A0ABR9RX25</accession>
<comment type="caution">
    <text evidence="1">The sequence shown here is derived from an EMBL/GenBank/DDBJ whole genome shotgun (WGS) entry which is preliminary data.</text>
</comment>
<protein>
    <submittedName>
        <fullName evidence="1">Uncharacterized protein</fullName>
    </submittedName>
</protein>
<gene>
    <name evidence="1" type="ORF">IEQ44_15815</name>
</gene>
<proteinExistence type="predicted"/>
<keyword evidence="2" id="KW-1185">Reference proteome</keyword>
<feature type="non-terminal residue" evidence="1">
    <location>
        <position position="50"/>
    </location>
</feature>
<organism evidence="1 2">
    <name type="scientific">Nocardioides malaquae</name>
    <dbReference type="NCBI Taxonomy" id="2773426"/>
    <lineage>
        <taxon>Bacteria</taxon>
        <taxon>Bacillati</taxon>
        <taxon>Actinomycetota</taxon>
        <taxon>Actinomycetes</taxon>
        <taxon>Propionibacteriales</taxon>
        <taxon>Nocardioidaceae</taxon>
        <taxon>Nocardioides</taxon>
    </lineage>
</organism>
<dbReference type="Proteomes" id="UP000756387">
    <property type="component" value="Unassembled WGS sequence"/>
</dbReference>
<name>A0ABR9RX25_9ACTN</name>